<dbReference type="OrthoDB" id="3364747at2759"/>
<accession>A0A9P5YYK3</accession>
<evidence type="ECO:0000256" key="1">
    <source>
        <dbReference type="SAM" id="Coils"/>
    </source>
</evidence>
<reference evidence="2" key="1">
    <citation type="submission" date="2020-11" db="EMBL/GenBank/DDBJ databases">
        <authorList>
            <consortium name="DOE Joint Genome Institute"/>
            <person name="Ahrendt S."/>
            <person name="Riley R."/>
            <person name="Andreopoulos W."/>
            <person name="Labutti K."/>
            <person name="Pangilinan J."/>
            <person name="Ruiz-Duenas F.J."/>
            <person name="Barrasa J.M."/>
            <person name="Sanchez-Garcia M."/>
            <person name="Camarero S."/>
            <person name="Miyauchi S."/>
            <person name="Serrano A."/>
            <person name="Linde D."/>
            <person name="Babiker R."/>
            <person name="Drula E."/>
            <person name="Ayuso-Fernandez I."/>
            <person name="Pacheco R."/>
            <person name="Padilla G."/>
            <person name="Ferreira P."/>
            <person name="Barriuso J."/>
            <person name="Kellner H."/>
            <person name="Castanera R."/>
            <person name="Alfaro M."/>
            <person name="Ramirez L."/>
            <person name="Pisabarro A.G."/>
            <person name="Kuo A."/>
            <person name="Tritt A."/>
            <person name="Lipzen A."/>
            <person name="He G."/>
            <person name="Yan M."/>
            <person name="Ng V."/>
            <person name="Cullen D."/>
            <person name="Martin F."/>
            <person name="Rosso M.-N."/>
            <person name="Henrissat B."/>
            <person name="Hibbett D."/>
            <person name="Martinez A.T."/>
            <person name="Grigoriev I.V."/>
        </authorList>
    </citation>
    <scope>NUCLEOTIDE SEQUENCE</scope>
    <source>
        <strain evidence="2">CIRM-BRFM 674</strain>
    </source>
</reference>
<keyword evidence="3" id="KW-1185">Reference proteome</keyword>
<proteinExistence type="predicted"/>
<evidence type="ECO:0000313" key="2">
    <source>
        <dbReference type="EMBL" id="KAF9477874.1"/>
    </source>
</evidence>
<dbReference type="Proteomes" id="UP000807469">
    <property type="component" value="Unassembled WGS sequence"/>
</dbReference>
<dbReference type="AlphaFoldDB" id="A0A9P5YYK3"/>
<comment type="caution">
    <text evidence="2">The sequence shown here is derived from an EMBL/GenBank/DDBJ whole genome shotgun (WGS) entry which is preliminary data.</text>
</comment>
<organism evidence="2 3">
    <name type="scientific">Pholiota conissans</name>
    <dbReference type="NCBI Taxonomy" id="109636"/>
    <lineage>
        <taxon>Eukaryota</taxon>
        <taxon>Fungi</taxon>
        <taxon>Dikarya</taxon>
        <taxon>Basidiomycota</taxon>
        <taxon>Agaricomycotina</taxon>
        <taxon>Agaricomycetes</taxon>
        <taxon>Agaricomycetidae</taxon>
        <taxon>Agaricales</taxon>
        <taxon>Agaricineae</taxon>
        <taxon>Strophariaceae</taxon>
        <taxon>Pholiota</taxon>
    </lineage>
</organism>
<evidence type="ECO:0000313" key="3">
    <source>
        <dbReference type="Proteomes" id="UP000807469"/>
    </source>
</evidence>
<protein>
    <submittedName>
        <fullName evidence="2">Uncharacterized protein</fullName>
    </submittedName>
</protein>
<name>A0A9P5YYK3_9AGAR</name>
<feature type="coiled-coil region" evidence="1">
    <location>
        <begin position="19"/>
        <end position="73"/>
    </location>
</feature>
<dbReference type="EMBL" id="MU155248">
    <property type="protein sequence ID" value="KAF9477874.1"/>
    <property type="molecule type" value="Genomic_DNA"/>
</dbReference>
<keyword evidence="1" id="KW-0175">Coiled coil</keyword>
<gene>
    <name evidence="2" type="ORF">BDN70DRAFT_880642</name>
</gene>
<sequence length="169" mass="19262">MTLSRKVTTAQPVPSKLVKKVEKEILSEAKNEERRLKNAIEDLSQIEKAENKAQKAIVRADKALDKAEKKEQRTLKDLYRAEHTHGVALSNVRKAQKELEASTKMHSKMAEALREKAARVEQSMKVHDQNNAERNVKLDTLRDQFPNQLQTIQRLPEAAPRLHNAGVQN</sequence>